<organism evidence="5 6">
    <name type="scientific">Lignipirellula cremea</name>
    <dbReference type="NCBI Taxonomy" id="2528010"/>
    <lineage>
        <taxon>Bacteria</taxon>
        <taxon>Pseudomonadati</taxon>
        <taxon>Planctomycetota</taxon>
        <taxon>Planctomycetia</taxon>
        <taxon>Pirellulales</taxon>
        <taxon>Pirellulaceae</taxon>
        <taxon>Lignipirellula</taxon>
    </lineage>
</organism>
<proteinExistence type="predicted"/>
<feature type="region of interest" description="Disordered" evidence="1">
    <location>
        <begin position="138"/>
        <end position="190"/>
    </location>
</feature>
<gene>
    <name evidence="4" type="ORF">Pla8534_12550</name>
    <name evidence="5" type="ORF">Pla8534_50060</name>
</gene>
<dbReference type="RefSeq" id="WP_197442547.1">
    <property type="nucleotide sequence ID" value="NZ_CP036433.1"/>
</dbReference>
<dbReference type="Proteomes" id="UP000317648">
    <property type="component" value="Chromosome"/>
</dbReference>
<reference evidence="5 6" key="1">
    <citation type="submission" date="2019-02" db="EMBL/GenBank/DDBJ databases">
        <title>Deep-cultivation of Planctomycetes and their phenomic and genomic characterization uncovers novel biology.</title>
        <authorList>
            <person name="Wiegand S."/>
            <person name="Jogler M."/>
            <person name="Boedeker C."/>
            <person name="Pinto D."/>
            <person name="Vollmers J."/>
            <person name="Rivas-Marin E."/>
            <person name="Kohn T."/>
            <person name="Peeters S.H."/>
            <person name="Heuer A."/>
            <person name="Rast P."/>
            <person name="Oberbeckmann S."/>
            <person name="Bunk B."/>
            <person name="Jeske O."/>
            <person name="Meyerdierks A."/>
            <person name="Storesund J.E."/>
            <person name="Kallscheuer N."/>
            <person name="Luecker S."/>
            <person name="Lage O.M."/>
            <person name="Pohl T."/>
            <person name="Merkel B.J."/>
            <person name="Hornburger P."/>
            <person name="Mueller R.-W."/>
            <person name="Bruemmer F."/>
            <person name="Labrenz M."/>
            <person name="Spormann A.M."/>
            <person name="Op den Camp H."/>
            <person name="Overmann J."/>
            <person name="Amann R."/>
            <person name="Jetten M.S.M."/>
            <person name="Mascher T."/>
            <person name="Medema M.H."/>
            <person name="Devos D.P."/>
            <person name="Kaster A.-K."/>
            <person name="Ovreas L."/>
            <person name="Rohde M."/>
            <person name="Galperin M.Y."/>
            <person name="Jogler C."/>
        </authorList>
    </citation>
    <scope>NUCLEOTIDE SEQUENCE [LARGE SCALE GENOMIC DNA]</scope>
    <source>
        <strain evidence="5 6">Pla85_3_4</strain>
    </source>
</reference>
<sequence>MRFLSLDQMLPRDHRARAVWEFVNQMDLEPFYAKIVVDEHRAGRTAIAPEVLFALWLLATIDGVGSARELGRRCDSKSATGHIPYLWICGEVSVNYHSLSNFRVKHPEFLEAALVDSVTAMIHSGLVPLETIAQDGMRTRASAGRSSFRREPTLRELQQQAQTHVDQLKQENENEAEGQTGDARCQAAQDRAARERLKRVDAALAERDKLAEQREKRKKGDGVKTRCSTTDPQARNMKVANGGYEPAYNVQFATDADARVIVGVDVTNEGTDGGQLPPMLQKIEKSYKKRPKHALVDGGYNTIESVTAVEETGCKVVSPIQRTRQLEAHGKDPSARQKRDTDAYAAFRTRMATKEYKELYKKRPSVAEFPNADCRNRNLRQFNVRGLVKVKAVAIWHALAFNLIRLMNFAAVAADSNA</sequence>
<dbReference type="EMBL" id="CP036433">
    <property type="protein sequence ID" value="QDU93475.1"/>
    <property type="molecule type" value="Genomic_DNA"/>
</dbReference>
<dbReference type="PANTHER" id="PTHR33408:SF4">
    <property type="entry name" value="TRANSPOSASE DDE DOMAIN-CONTAINING PROTEIN"/>
    <property type="match status" value="1"/>
</dbReference>
<feature type="region of interest" description="Disordered" evidence="1">
    <location>
        <begin position="208"/>
        <end position="229"/>
    </location>
</feature>
<dbReference type="AlphaFoldDB" id="A0A518DZD1"/>
<feature type="domain" description="Transposase IS4-like" evidence="2">
    <location>
        <begin position="234"/>
        <end position="403"/>
    </location>
</feature>
<dbReference type="GO" id="GO:0004803">
    <property type="term" value="F:transposase activity"/>
    <property type="evidence" value="ECO:0007669"/>
    <property type="project" value="InterPro"/>
</dbReference>
<dbReference type="GO" id="GO:0006313">
    <property type="term" value="P:DNA transposition"/>
    <property type="evidence" value="ECO:0007669"/>
    <property type="project" value="InterPro"/>
</dbReference>
<protein>
    <submittedName>
        <fullName evidence="5">Transposase DDE domain protein</fullName>
    </submittedName>
</protein>
<evidence type="ECO:0000256" key="1">
    <source>
        <dbReference type="SAM" id="MobiDB-lite"/>
    </source>
</evidence>
<feature type="compositionally biased region" description="Polar residues" evidence="1">
    <location>
        <begin position="156"/>
        <end position="165"/>
    </location>
</feature>
<dbReference type="PANTHER" id="PTHR33408">
    <property type="entry name" value="TRANSPOSASE"/>
    <property type="match status" value="1"/>
</dbReference>
<name>A0A518DZD1_9BACT</name>
<dbReference type="Pfam" id="PF01609">
    <property type="entry name" value="DDE_Tnp_1"/>
    <property type="match status" value="1"/>
</dbReference>
<dbReference type="EMBL" id="CP036433">
    <property type="protein sequence ID" value="QDU97161.1"/>
    <property type="molecule type" value="Genomic_DNA"/>
</dbReference>
<dbReference type="Pfam" id="PF05598">
    <property type="entry name" value="DUF772"/>
    <property type="match status" value="1"/>
</dbReference>
<evidence type="ECO:0000259" key="2">
    <source>
        <dbReference type="Pfam" id="PF01609"/>
    </source>
</evidence>
<dbReference type="InterPro" id="IPR008490">
    <property type="entry name" value="Transposase_InsH_N"/>
</dbReference>
<dbReference type="GO" id="GO:0003677">
    <property type="term" value="F:DNA binding"/>
    <property type="evidence" value="ECO:0007669"/>
    <property type="project" value="InterPro"/>
</dbReference>
<dbReference type="InterPro" id="IPR002559">
    <property type="entry name" value="Transposase_11"/>
</dbReference>
<evidence type="ECO:0000313" key="6">
    <source>
        <dbReference type="Proteomes" id="UP000317648"/>
    </source>
</evidence>
<dbReference type="KEGG" id="lcre:Pla8534_12550"/>
<feature type="compositionally biased region" description="Basic and acidic residues" evidence="1">
    <location>
        <begin position="208"/>
        <end position="224"/>
    </location>
</feature>
<evidence type="ECO:0000313" key="4">
    <source>
        <dbReference type="EMBL" id="QDU93475.1"/>
    </source>
</evidence>
<dbReference type="KEGG" id="lcre:Pla8534_50060"/>
<feature type="domain" description="Transposase InsH N-terminal" evidence="3">
    <location>
        <begin position="5"/>
        <end position="103"/>
    </location>
</feature>
<keyword evidence="6" id="KW-1185">Reference proteome</keyword>
<evidence type="ECO:0000313" key="5">
    <source>
        <dbReference type="EMBL" id="QDU97161.1"/>
    </source>
</evidence>
<accession>A0A518DZD1</accession>
<evidence type="ECO:0000259" key="3">
    <source>
        <dbReference type="Pfam" id="PF05598"/>
    </source>
</evidence>